<protein>
    <submittedName>
        <fullName evidence="1">Uncharacterized protein</fullName>
    </submittedName>
</protein>
<dbReference type="EMBL" id="MN739634">
    <property type="protein sequence ID" value="QHT17375.1"/>
    <property type="molecule type" value="Genomic_DNA"/>
</dbReference>
<proteinExistence type="predicted"/>
<organism evidence="1">
    <name type="scientific">viral metagenome</name>
    <dbReference type="NCBI Taxonomy" id="1070528"/>
    <lineage>
        <taxon>unclassified sequences</taxon>
        <taxon>metagenomes</taxon>
        <taxon>organismal metagenomes</taxon>
    </lineage>
</organism>
<reference evidence="1" key="1">
    <citation type="journal article" date="2020" name="Nature">
        <title>Giant virus diversity and host interactions through global metagenomics.</title>
        <authorList>
            <person name="Schulz F."/>
            <person name="Roux S."/>
            <person name="Paez-Espino D."/>
            <person name="Jungbluth S."/>
            <person name="Walsh D.A."/>
            <person name="Denef V.J."/>
            <person name="McMahon K.D."/>
            <person name="Konstantinidis K.T."/>
            <person name="Eloe-Fadrosh E.A."/>
            <person name="Kyrpides N.C."/>
            <person name="Woyke T."/>
        </authorList>
    </citation>
    <scope>NUCLEOTIDE SEQUENCE</scope>
    <source>
        <strain evidence="1">GVMAG-M-3300023174-24</strain>
    </source>
</reference>
<sequence length="134" mass="16026">MGYNIEISFDLTKHNNVSDLKSEITNLALDYNCDHYYYYNCEYENTHKFPRNHYIIVVAFNDENIFDCANFIKSVKKIYGINIECIYEDEIICKLIYASKYYLKQIDKSCVIIYNKFKRERSHSDNEKIILANV</sequence>
<dbReference type="AlphaFoldDB" id="A0A6C0DP73"/>
<accession>A0A6C0DP73</accession>
<evidence type="ECO:0000313" key="1">
    <source>
        <dbReference type="EMBL" id="QHT17375.1"/>
    </source>
</evidence>
<name>A0A6C0DP73_9ZZZZ</name>